<comment type="caution">
    <text evidence="8">Lacks conserved residue(s) required for the propagation of feature annotation.</text>
</comment>
<feature type="binding site" evidence="8">
    <location>
        <position position="20"/>
    </location>
    <ligand>
        <name>GTP</name>
        <dbReference type="ChEBI" id="CHEBI:37565"/>
    </ligand>
</feature>
<comment type="domain">
    <text evidence="8">The N-terminal domain determines nucleotide recognition and specific binding, while the C-terminal domain determines the specific binding to the target protein.</text>
</comment>
<dbReference type="GO" id="GO:0061603">
    <property type="term" value="F:molybdenum cofactor guanylyltransferase activity"/>
    <property type="evidence" value="ECO:0007669"/>
    <property type="project" value="UniProtKB-EC"/>
</dbReference>
<feature type="binding site" evidence="8">
    <location>
        <position position="97"/>
    </location>
    <ligand>
        <name>GTP</name>
        <dbReference type="ChEBI" id="CHEBI:37565"/>
    </ligand>
</feature>
<dbReference type="AlphaFoldDB" id="A0A1G6Z6Z3"/>
<keyword evidence="6 8" id="KW-0342">GTP-binding</keyword>
<keyword evidence="11" id="KW-1185">Reference proteome</keyword>
<comment type="catalytic activity">
    <reaction evidence="8">
        <text>Mo-molybdopterin + GTP + H(+) = Mo-molybdopterin guanine dinucleotide + diphosphate</text>
        <dbReference type="Rhea" id="RHEA:34243"/>
        <dbReference type="ChEBI" id="CHEBI:15378"/>
        <dbReference type="ChEBI" id="CHEBI:33019"/>
        <dbReference type="ChEBI" id="CHEBI:37565"/>
        <dbReference type="ChEBI" id="CHEBI:71302"/>
        <dbReference type="ChEBI" id="CHEBI:71310"/>
        <dbReference type="EC" id="2.7.7.77"/>
    </reaction>
</comment>
<evidence type="ECO:0000256" key="5">
    <source>
        <dbReference type="ARBA" id="ARBA00022842"/>
    </source>
</evidence>
<sequence>MSLYGLVICGGESTRMGTDKSLLVYYQKPQHEHVADLLAPLCERVVLCCNAEQYNTFRTSYRKLADLAKYAGSGPLSGLLTAFETFPGNDFLVAGCDYPYLTTDELANFLHHTDKDSPAAAFYNENAFYEPLLGWYSRSAGSALLNAFENGSRSLQRFLQAANAGKYRPLSEKTMRSVDTMDDYRAVKQALEANYDIQNGDEFDNQS</sequence>
<dbReference type="GO" id="GO:0046872">
    <property type="term" value="F:metal ion binding"/>
    <property type="evidence" value="ECO:0007669"/>
    <property type="project" value="UniProtKB-KW"/>
</dbReference>
<feature type="binding site" evidence="8">
    <location>
        <position position="66"/>
    </location>
    <ligand>
        <name>GTP</name>
        <dbReference type="ChEBI" id="CHEBI:37565"/>
    </ligand>
</feature>
<evidence type="ECO:0000256" key="4">
    <source>
        <dbReference type="ARBA" id="ARBA00022741"/>
    </source>
</evidence>
<dbReference type="Gene3D" id="3.90.550.10">
    <property type="entry name" value="Spore Coat Polysaccharide Biosynthesis Protein SpsA, Chain A"/>
    <property type="match status" value="1"/>
</dbReference>
<dbReference type="SUPFAM" id="SSF53448">
    <property type="entry name" value="Nucleotide-diphospho-sugar transferases"/>
    <property type="match status" value="1"/>
</dbReference>
<evidence type="ECO:0000256" key="8">
    <source>
        <dbReference type="HAMAP-Rule" id="MF_00316"/>
    </source>
</evidence>
<dbReference type="RefSeq" id="WP_090147192.1">
    <property type="nucleotide sequence ID" value="NZ_FNAN01000003.1"/>
</dbReference>
<organism evidence="10 11">
    <name type="scientific">Dyadobacter soli</name>
    <dbReference type="NCBI Taxonomy" id="659014"/>
    <lineage>
        <taxon>Bacteria</taxon>
        <taxon>Pseudomonadati</taxon>
        <taxon>Bacteroidota</taxon>
        <taxon>Cytophagia</taxon>
        <taxon>Cytophagales</taxon>
        <taxon>Spirosomataceae</taxon>
        <taxon>Dyadobacter</taxon>
    </lineage>
</organism>
<proteinExistence type="inferred from homology"/>
<dbReference type="EC" id="2.7.7.77" evidence="8"/>
<feature type="binding site" evidence="8">
    <location>
        <begin position="8"/>
        <end position="10"/>
    </location>
    <ligand>
        <name>GTP</name>
        <dbReference type="ChEBI" id="CHEBI:37565"/>
    </ligand>
</feature>
<dbReference type="PANTHER" id="PTHR19136">
    <property type="entry name" value="MOLYBDENUM COFACTOR GUANYLYLTRANSFERASE"/>
    <property type="match status" value="1"/>
</dbReference>
<evidence type="ECO:0000259" key="9">
    <source>
        <dbReference type="Pfam" id="PF12804"/>
    </source>
</evidence>
<accession>A0A1G6Z6Z3</accession>
<dbReference type="HAMAP" id="MF_00316">
    <property type="entry name" value="MobA"/>
    <property type="match status" value="1"/>
</dbReference>
<comment type="similarity">
    <text evidence="8">Belongs to the MobA family.</text>
</comment>
<evidence type="ECO:0000256" key="7">
    <source>
        <dbReference type="ARBA" id="ARBA00023150"/>
    </source>
</evidence>
<dbReference type="Proteomes" id="UP000198748">
    <property type="component" value="Unassembled WGS sequence"/>
</dbReference>
<dbReference type="GO" id="GO:0005525">
    <property type="term" value="F:GTP binding"/>
    <property type="evidence" value="ECO:0007669"/>
    <property type="project" value="UniProtKB-UniRule"/>
</dbReference>
<comment type="subcellular location">
    <subcellularLocation>
        <location evidence="8">Cytoplasm</location>
    </subcellularLocation>
</comment>
<keyword evidence="2 8" id="KW-0808">Transferase</keyword>
<feature type="binding site" evidence="8">
    <location>
        <position position="97"/>
    </location>
    <ligand>
        <name>Mg(2+)</name>
        <dbReference type="ChEBI" id="CHEBI:18420"/>
    </ligand>
</feature>
<evidence type="ECO:0000256" key="1">
    <source>
        <dbReference type="ARBA" id="ARBA00022490"/>
    </source>
</evidence>
<comment type="function">
    <text evidence="8">Transfers a GMP moiety from GTP to Mo-molybdopterin (Mo-MPT) cofactor (Moco or molybdenum cofactor) to form Mo-molybdopterin guanine dinucleotide (Mo-MGD) cofactor.</text>
</comment>
<protein>
    <recommendedName>
        <fullName evidence="8">Probable molybdenum cofactor guanylyltransferase</fullName>
        <shortName evidence="8">MoCo guanylyltransferase</shortName>
        <ecNumber evidence="8">2.7.7.77</ecNumber>
    </recommendedName>
    <alternativeName>
        <fullName evidence="8">GTP:molybdopterin guanylyltransferase</fullName>
    </alternativeName>
    <alternativeName>
        <fullName evidence="8">Mo-MPT guanylyltransferase</fullName>
    </alternativeName>
    <alternativeName>
        <fullName evidence="8">Molybdopterin guanylyltransferase</fullName>
    </alternativeName>
    <alternativeName>
        <fullName evidence="8">Molybdopterin-guanine dinucleotide synthase</fullName>
        <shortName evidence="8">MGD synthase</shortName>
    </alternativeName>
</protein>
<evidence type="ECO:0000313" key="11">
    <source>
        <dbReference type="Proteomes" id="UP000198748"/>
    </source>
</evidence>
<evidence type="ECO:0000256" key="6">
    <source>
        <dbReference type="ARBA" id="ARBA00023134"/>
    </source>
</evidence>
<comment type="cofactor">
    <cofactor evidence="8">
        <name>Mg(2+)</name>
        <dbReference type="ChEBI" id="CHEBI:18420"/>
    </cofactor>
</comment>
<evidence type="ECO:0000313" key="10">
    <source>
        <dbReference type="EMBL" id="SDD98232.1"/>
    </source>
</evidence>
<dbReference type="STRING" id="659014.SAMN04487996_10335"/>
<keyword evidence="3 8" id="KW-0479">Metal-binding</keyword>
<dbReference type="GO" id="GO:0006777">
    <property type="term" value="P:Mo-molybdopterin cofactor biosynthetic process"/>
    <property type="evidence" value="ECO:0007669"/>
    <property type="project" value="UniProtKB-KW"/>
</dbReference>
<dbReference type="EMBL" id="FNAN01000003">
    <property type="protein sequence ID" value="SDD98232.1"/>
    <property type="molecule type" value="Genomic_DNA"/>
</dbReference>
<keyword evidence="5 8" id="KW-0460">Magnesium</keyword>
<feature type="domain" description="MobA-like NTP transferase" evidence="9">
    <location>
        <begin position="5"/>
        <end position="161"/>
    </location>
</feature>
<evidence type="ECO:0000256" key="3">
    <source>
        <dbReference type="ARBA" id="ARBA00022723"/>
    </source>
</evidence>
<dbReference type="GO" id="GO:0005737">
    <property type="term" value="C:cytoplasm"/>
    <property type="evidence" value="ECO:0007669"/>
    <property type="project" value="UniProtKB-SubCell"/>
</dbReference>
<keyword evidence="7 8" id="KW-0501">Molybdenum cofactor biosynthesis</keyword>
<dbReference type="InterPro" id="IPR025877">
    <property type="entry name" value="MobA-like_NTP_Trfase"/>
</dbReference>
<name>A0A1G6Z6Z3_9BACT</name>
<reference evidence="11" key="1">
    <citation type="submission" date="2016-10" db="EMBL/GenBank/DDBJ databases">
        <authorList>
            <person name="Varghese N."/>
            <person name="Submissions S."/>
        </authorList>
    </citation>
    <scope>NUCLEOTIDE SEQUENCE [LARGE SCALE GENOMIC DNA]</scope>
    <source>
        <strain evidence="11">DSM 25329</strain>
    </source>
</reference>
<dbReference type="InterPro" id="IPR029044">
    <property type="entry name" value="Nucleotide-diphossugar_trans"/>
</dbReference>
<dbReference type="PANTHER" id="PTHR19136:SF81">
    <property type="entry name" value="MOLYBDENUM COFACTOR GUANYLYLTRANSFERASE"/>
    <property type="match status" value="1"/>
</dbReference>
<dbReference type="Pfam" id="PF12804">
    <property type="entry name" value="NTP_transf_3"/>
    <property type="match status" value="1"/>
</dbReference>
<dbReference type="CDD" id="cd02503">
    <property type="entry name" value="MobA"/>
    <property type="match status" value="1"/>
</dbReference>
<dbReference type="OrthoDB" id="9788394at2"/>
<evidence type="ECO:0000256" key="2">
    <source>
        <dbReference type="ARBA" id="ARBA00022679"/>
    </source>
</evidence>
<dbReference type="InterPro" id="IPR013482">
    <property type="entry name" value="Molybde_CF_guanTrfase"/>
</dbReference>
<keyword evidence="4 8" id="KW-0547">Nucleotide-binding</keyword>
<keyword evidence="1 8" id="KW-0963">Cytoplasm</keyword>
<gene>
    <name evidence="8" type="primary">mobA</name>
    <name evidence="10" type="ORF">SAMN04487996_10335</name>
</gene>